<evidence type="ECO:0000256" key="1">
    <source>
        <dbReference type="SAM" id="Phobius"/>
    </source>
</evidence>
<sequence length="261" mass="28675">MNFEKYEDEISNFFKENFGNLKRTKVSNSERAFKELLLTEHADTNNAIRNIMKKVITAARADFVNMTDELKGYELGEQFKKAVKIPQLEMIKVDFSQKASSTTSSNTTNQSQQSTKKGYENFKQNSPVHQAKKNAAVIMAGVAAAGTIVVGTPLLTALTPLGLGTSLLIVGVSAIVIGGIVYTIFNVQNENGILQKVEVQQQTSRPGEAKPMPAQTIKKTMDKASVDNLLDARKLEAELAIKKAIQYAEAEYNKLIAQLNS</sequence>
<dbReference type="RefSeq" id="WP_107894738.1">
    <property type="nucleotide sequence ID" value="NZ_PYWM01000005.1"/>
</dbReference>
<evidence type="ECO:0000313" key="2">
    <source>
        <dbReference type="EMBL" id="TKI71892.1"/>
    </source>
</evidence>
<reference evidence="2 3" key="1">
    <citation type="submission" date="2019-04" db="EMBL/GenBank/DDBJ databases">
        <title>Lysinibacillus genome sequencing.</title>
        <authorList>
            <person name="Dunlap C."/>
        </authorList>
    </citation>
    <scope>NUCLEOTIDE SEQUENCE [LARGE SCALE GENOMIC DNA]</scope>
    <source>
        <strain evidence="2 3">CCTCC AB 2010389</strain>
    </source>
</reference>
<keyword evidence="3" id="KW-1185">Reference proteome</keyword>
<keyword evidence="1" id="KW-0472">Membrane</keyword>
<keyword evidence="1" id="KW-1133">Transmembrane helix</keyword>
<feature type="transmembrane region" description="Helical" evidence="1">
    <location>
        <begin position="135"/>
        <end position="155"/>
    </location>
</feature>
<keyword evidence="1" id="KW-0812">Transmembrane</keyword>
<dbReference type="EMBL" id="SZPU01000012">
    <property type="protein sequence ID" value="TKI71892.1"/>
    <property type="molecule type" value="Genomic_DNA"/>
</dbReference>
<comment type="caution">
    <text evidence="2">The sequence shown here is derived from an EMBL/GenBank/DDBJ whole genome shotgun (WGS) entry which is preliminary data.</text>
</comment>
<proteinExistence type="predicted"/>
<gene>
    <name evidence="2" type="ORF">FC756_03605</name>
</gene>
<dbReference type="Proteomes" id="UP000308744">
    <property type="component" value="Unassembled WGS sequence"/>
</dbReference>
<protein>
    <submittedName>
        <fullName evidence="2">Uncharacterized protein</fullName>
    </submittedName>
</protein>
<name>A0A4U2ZDQ1_9BACI</name>
<organism evidence="2 3">
    <name type="scientific">Lysinibacillus mangiferihumi</name>
    <dbReference type="NCBI Taxonomy" id="1130819"/>
    <lineage>
        <taxon>Bacteria</taxon>
        <taxon>Bacillati</taxon>
        <taxon>Bacillota</taxon>
        <taxon>Bacilli</taxon>
        <taxon>Bacillales</taxon>
        <taxon>Bacillaceae</taxon>
        <taxon>Lysinibacillus</taxon>
    </lineage>
</organism>
<feature type="transmembrane region" description="Helical" evidence="1">
    <location>
        <begin position="161"/>
        <end position="185"/>
    </location>
</feature>
<evidence type="ECO:0000313" key="3">
    <source>
        <dbReference type="Proteomes" id="UP000308744"/>
    </source>
</evidence>
<accession>A0A4U2ZDQ1</accession>
<dbReference type="AlphaFoldDB" id="A0A4U2ZDQ1"/>